<evidence type="ECO:0000256" key="1">
    <source>
        <dbReference type="SAM" id="MobiDB-lite"/>
    </source>
</evidence>
<organism evidence="2">
    <name type="scientific">Anguilla anguilla</name>
    <name type="common">European freshwater eel</name>
    <name type="synonym">Muraena anguilla</name>
    <dbReference type="NCBI Taxonomy" id="7936"/>
    <lineage>
        <taxon>Eukaryota</taxon>
        <taxon>Metazoa</taxon>
        <taxon>Chordata</taxon>
        <taxon>Craniata</taxon>
        <taxon>Vertebrata</taxon>
        <taxon>Euteleostomi</taxon>
        <taxon>Actinopterygii</taxon>
        <taxon>Neopterygii</taxon>
        <taxon>Teleostei</taxon>
        <taxon>Anguilliformes</taxon>
        <taxon>Anguillidae</taxon>
        <taxon>Anguilla</taxon>
    </lineage>
</organism>
<name>A0A0E9ULR0_ANGAN</name>
<feature type="compositionally biased region" description="Acidic residues" evidence="1">
    <location>
        <begin position="1"/>
        <end position="10"/>
    </location>
</feature>
<evidence type="ECO:0000313" key="2">
    <source>
        <dbReference type="EMBL" id="JAH66759.1"/>
    </source>
</evidence>
<proteinExistence type="predicted"/>
<reference evidence="2" key="1">
    <citation type="submission" date="2014-11" db="EMBL/GenBank/DDBJ databases">
        <authorList>
            <person name="Amaro Gonzalez C."/>
        </authorList>
    </citation>
    <scope>NUCLEOTIDE SEQUENCE</scope>
</reference>
<reference evidence="2" key="2">
    <citation type="journal article" date="2015" name="Fish Shellfish Immunol.">
        <title>Early steps in the European eel (Anguilla anguilla)-Vibrio vulnificus interaction in the gills: Role of the RtxA13 toxin.</title>
        <authorList>
            <person name="Callol A."/>
            <person name="Pajuelo D."/>
            <person name="Ebbesson L."/>
            <person name="Teles M."/>
            <person name="MacKenzie S."/>
            <person name="Amaro C."/>
        </authorList>
    </citation>
    <scope>NUCLEOTIDE SEQUENCE</scope>
</reference>
<dbReference type="EMBL" id="GBXM01041818">
    <property type="protein sequence ID" value="JAH66759.1"/>
    <property type="molecule type" value="Transcribed_RNA"/>
</dbReference>
<accession>A0A0E9ULR0</accession>
<protein>
    <submittedName>
        <fullName evidence="2">Uncharacterized protein</fullName>
    </submittedName>
</protein>
<dbReference type="AlphaFoldDB" id="A0A0E9ULR0"/>
<sequence length="20" mass="2189">METGEVEETDGLSLLRPLAE</sequence>
<feature type="region of interest" description="Disordered" evidence="1">
    <location>
        <begin position="1"/>
        <end position="20"/>
    </location>
</feature>